<accession>A0A915JZ23</accession>
<evidence type="ECO:0000256" key="1">
    <source>
        <dbReference type="SAM" id="MobiDB-lite"/>
    </source>
</evidence>
<reference evidence="3" key="1">
    <citation type="submission" date="2022-11" db="UniProtKB">
        <authorList>
            <consortium name="WormBaseParasite"/>
        </authorList>
    </citation>
    <scope>IDENTIFICATION</scope>
</reference>
<dbReference type="AlphaFoldDB" id="A0A915JZ23"/>
<keyword evidence="2" id="KW-1185">Reference proteome</keyword>
<sequence>MFTGKAELWSIHLRMSPECKEIQPNELLTYSFPAIVNLRKNAATYANFSKKTKPKKGRNNGATGKKIEDRRKEKEFEKNYEFRRGGRLLPLYPLLYYP</sequence>
<dbReference type="Proteomes" id="UP000887565">
    <property type="component" value="Unplaced"/>
</dbReference>
<organism evidence="2 3">
    <name type="scientific">Romanomermis culicivorax</name>
    <name type="common">Nematode worm</name>
    <dbReference type="NCBI Taxonomy" id="13658"/>
    <lineage>
        <taxon>Eukaryota</taxon>
        <taxon>Metazoa</taxon>
        <taxon>Ecdysozoa</taxon>
        <taxon>Nematoda</taxon>
        <taxon>Enoplea</taxon>
        <taxon>Dorylaimia</taxon>
        <taxon>Mermithida</taxon>
        <taxon>Mermithoidea</taxon>
        <taxon>Mermithidae</taxon>
        <taxon>Romanomermis</taxon>
    </lineage>
</organism>
<name>A0A915JZ23_ROMCU</name>
<evidence type="ECO:0000313" key="3">
    <source>
        <dbReference type="WBParaSite" id="nRc.2.0.1.t31642-RA"/>
    </source>
</evidence>
<protein>
    <submittedName>
        <fullName evidence="3">Uncharacterized protein</fullName>
    </submittedName>
</protein>
<dbReference type="WBParaSite" id="nRc.2.0.1.t31642-RA">
    <property type="protein sequence ID" value="nRc.2.0.1.t31642-RA"/>
    <property type="gene ID" value="nRc.2.0.1.g31642"/>
</dbReference>
<feature type="region of interest" description="Disordered" evidence="1">
    <location>
        <begin position="49"/>
        <end position="70"/>
    </location>
</feature>
<evidence type="ECO:0000313" key="2">
    <source>
        <dbReference type="Proteomes" id="UP000887565"/>
    </source>
</evidence>
<proteinExistence type="predicted"/>